<keyword evidence="5" id="KW-0630">Potassium</keyword>
<evidence type="ECO:0000256" key="10">
    <source>
        <dbReference type="SAM" id="Phobius"/>
    </source>
</evidence>
<feature type="transmembrane region" description="Helical" evidence="10">
    <location>
        <begin position="361"/>
        <end position="382"/>
    </location>
</feature>
<comment type="caution">
    <text evidence="13">The sequence shown here is derived from an EMBL/GenBank/DDBJ whole genome shotgun (WGS) entry which is preliminary data.</text>
</comment>
<evidence type="ECO:0000256" key="8">
    <source>
        <dbReference type="ARBA" id="ARBA00023136"/>
    </source>
</evidence>
<comment type="subcellular location">
    <subcellularLocation>
        <location evidence="1">Membrane</location>
        <topology evidence="1">Multi-pass membrane protein</topology>
    </subcellularLocation>
</comment>
<dbReference type="InterPro" id="IPR053951">
    <property type="entry name" value="K_trans_N"/>
</dbReference>
<dbReference type="AlphaFoldDB" id="A0A4U0XB11"/>
<dbReference type="InterPro" id="IPR053952">
    <property type="entry name" value="K_trans_C"/>
</dbReference>
<gene>
    <name evidence="13" type="ORF">B0A55_04485</name>
</gene>
<keyword evidence="7" id="KW-0406">Ion transport</keyword>
<organism evidence="13 14">
    <name type="scientific">Friedmanniomyces simplex</name>
    <dbReference type="NCBI Taxonomy" id="329884"/>
    <lineage>
        <taxon>Eukaryota</taxon>
        <taxon>Fungi</taxon>
        <taxon>Dikarya</taxon>
        <taxon>Ascomycota</taxon>
        <taxon>Pezizomycotina</taxon>
        <taxon>Dothideomycetes</taxon>
        <taxon>Dothideomycetidae</taxon>
        <taxon>Mycosphaerellales</taxon>
        <taxon>Teratosphaeriaceae</taxon>
        <taxon>Friedmanniomyces</taxon>
    </lineage>
</organism>
<evidence type="ECO:0000256" key="4">
    <source>
        <dbReference type="ARBA" id="ARBA00022692"/>
    </source>
</evidence>
<dbReference type="OrthoDB" id="504708at2759"/>
<keyword evidence="8 10" id="KW-0472">Membrane</keyword>
<sequence length="818" mass="90421">MANANTTIQFDDDVDQIRRARSRDVANTTGTDFNDGIVFSRTISMGRRSFSRGRSMDAKSLDPEDPEESGLRRPGDYKQKQIFKGSQLFFLAYQSIGVIYGDIGTSPLYVFSSVFGNTAPARDDLIGVLSLIIWSLILMVTLKYILIILHADNQGEGGTFSCYSLLSRYANITNRDPREEPLVQLQRWTTNEMHTSNLHVRKTIERSNFLKGVLKTIGVLAVTMVMSDGVLTPAQSVLGAVQGLNVVVADISHATVVGTTCGILVLLFVVQPFGTTKIGITFAPVIILWLGLLASFGIYNIVLYDAGVFKAFNPGEAFGYLIRHKTDGWRSLGGVLLAFTGVEALFADLGAFSMRAIQISWLGYCLPTLLLGYIGQAAYIAVHPEAYAYPVFATAPPGCKVFILVIAILAAIVASQAIITATFQLLSQIIKLSYFPQIQVIHTSKRYHNQLYVPLVNYLLCVGTVIITAVYKNTTALGNAYGVCVMFVTFFDTCMTTLAALLVWRVRPWLVVLPWAVFACLDGAFLSSALTKVPDGAWFTITLAAVLAAILILWRYGKEQQWTAEKEDRRPLSQFVRADAEGVYRLVGQQGSKGGEPISFTNGFGIFFDKGGINTPTAFSHFISKLVSAPEVIVFFHMRPLEYPTVPADERFVVSQIRLLPNCYRVICRHGFMDEIVTPDLAAIIYRHVRQYVLDKSRSGAGSSVRAPSPAHNADNNNNDSNNTASDPEKTTSPKNSSSQEAEEVPNELTLGQLQAAYDHRVLYVIGKEEMHVKRGTALWRKLLLKTFLFLRDNTRNKMANLKVPTERLVEIGFVKEV</sequence>
<feature type="transmembrane region" description="Helical" evidence="10">
    <location>
        <begin position="536"/>
        <end position="556"/>
    </location>
</feature>
<keyword evidence="6 10" id="KW-1133">Transmembrane helix</keyword>
<keyword evidence="3" id="KW-0633">Potassium transport</keyword>
<evidence type="ECO:0000256" key="2">
    <source>
        <dbReference type="ARBA" id="ARBA00022448"/>
    </source>
</evidence>
<feature type="transmembrane region" description="Helical" evidence="10">
    <location>
        <begin position="125"/>
        <end position="146"/>
    </location>
</feature>
<evidence type="ECO:0000256" key="6">
    <source>
        <dbReference type="ARBA" id="ARBA00022989"/>
    </source>
</evidence>
<feature type="transmembrane region" description="Helical" evidence="10">
    <location>
        <begin position="509"/>
        <end position="530"/>
    </location>
</feature>
<feature type="region of interest" description="Disordered" evidence="9">
    <location>
        <begin position="699"/>
        <end position="746"/>
    </location>
</feature>
<keyword evidence="4 10" id="KW-0812">Transmembrane</keyword>
<feature type="domain" description="K+ potassium transporter integral membrane" evidence="11">
    <location>
        <begin position="91"/>
        <end position="577"/>
    </location>
</feature>
<dbReference type="STRING" id="329884.A0A4U0XB11"/>
<dbReference type="EMBL" id="NAJQ01000248">
    <property type="protein sequence ID" value="TKA73870.1"/>
    <property type="molecule type" value="Genomic_DNA"/>
</dbReference>
<evidence type="ECO:0000256" key="9">
    <source>
        <dbReference type="SAM" id="MobiDB-lite"/>
    </source>
</evidence>
<proteinExistence type="predicted"/>
<evidence type="ECO:0000259" key="12">
    <source>
        <dbReference type="Pfam" id="PF22776"/>
    </source>
</evidence>
<evidence type="ECO:0000313" key="13">
    <source>
        <dbReference type="EMBL" id="TKA73870.1"/>
    </source>
</evidence>
<dbReference type="GO" id="GO:0016020">
    <property type="term" value="C:membrane"/>
    <property type="evidence" value="ECO:0007669"/>
    <property type="project" value="UniProtKB-SubCell"/>
</dbReference>
<accession>A0A4U0XB11</accession>
<evidence type="ECO:0000259" key="11">
    <source>
        <dbReference type="Pfam" id="PF02705"/>
    </source>
</evidence>
<evidence type="ECO:0000256" key="5">
    <source>
        <dbReference type="ARBA" id="ARBA00022958"/>
    </source>
</evidence>
<protein>
    <recommendedName>
        <fullName evidence="15">Potassium transporter</fullName>
    </recommendedName>
</protein>
<evidence type="ECO:0000256" key="7">
    <source>
        <dbReference type="ARBA" id="ARBA00023065"/>
    </source>
</evidence>
<feature type="transmembrane region" description="Helical" evidence="10">
    <location>
        <begin position="477"/>
        <end position="502"/>
    </location>
</feature>
<evidence type="ECO:0000256" key="3">
    <source>
        <dbReference type="ARBA" id="ARBA00022538"/>
    </source>
</evidence>
<evidence type="ECO:0008006" key="15">
    <source>
        <dbReference type="Google" id="ProtNLM"/>
    </source>
</evidence>
<feature type="transmembrane region" description="Helical" evidence="10">
    <location>
        <begin position="451"/>
        <end position="471"/>
    </location>
</feature>
<feature type="transmembrane region" description="Helical" evidence="10">
    <location>
        <begin position="88"/>
        <end position="110"/>
    </location>
</feature>
<dbReference type="Proteomes" id="UP000309340">
    <property type="component" value="Unassembled WGS sequence"/>
</dbReference>
<name>A0A4U0XB11_9PEZI</name>
<dbReference type="Pfam" id="PF22776">
    <property type="entry name" value="K_trans_C"/>
    <property type="match status" value="1"/>
</dbReference>
<feature type="transmembrane region" description="Helical" evidence="10">
    <location>
        <begin position="282"/>
        <end position="302"/>
    </location>
</feature>
<feature type="transmembrane region" description="Helical" evidence="10">
    <location>
        <begin position="329"/>
        <end position="349"/>
    </location>
</feature>
<feature type="compositionally biased region" description="Low complexity" evidence="9">
    <location>
        <begin position="708"/>
        <end position="726"/>
    </location>
</feature>
<feature type="transmembrane region" description="Helical" evidence="10">
    <location>
        <begin position="251"/>
        <end position="270"/>
    </location>
</feature>
<keyword evidence="14" id="KW-1185">Reference proteome</keyword>
<feature type="transmembrane region" description="Helical" evidence="10">
    <location>
        <begin position="402"/>
        <end position="430"/>
    </location>
</feature>
<feature type="region of interest" description="Disordered" evidence="9">
    <location>
        <begin position="50"/>
        <end position="76"/>
    </location>
</feature>
<feature type="transmembrane region" description="Helical" evidence="10">
    <location>
        <begin position="212"/>
        <end position="231"/>
    </location>
</feature>
<dbReference type="InterPro" id="IPR003855">
    <property type="entry name" value="K+_transporter"/>
</dbReference>
<dbReference type="Pfam" id="PF02705">
    <property type="entry name" value="K_trans"/>
    <property type="match status" value="1"/>
</dbReference>
<dbReference type="PANTHER" id="PTHR30540">
    <property type="entry name" value="OSMOTIC STRESS POTASSIUM TRANSPORTER"/>
    <property type="match status" value="1"/>
</dbReference>
<feature type="domain" description="K+ potassium transporter C-terminal" evidence="12">
    <location>
        <begin position="603"/>
        <end position="817"/>
    </location>
</feature>
<keyword evidence="2" id="KW-0813">Transport</keyword>
<dbReference type="NCBIfam" id="TIGR00794">
    <property type="entry name" value="kup"/>
    <property type="match status" value="1"/>
</dbReference>
<evidence type="ECO:0000313" key="14">
    <source>
        <dbReference type="Proteomes" id="UP000309340"/>
    </source>
</evidence>
<evidence type="ECO:0000256" key="1">
    <source>
        <dbReference type="ARBA" id="ARBA00004141"/>
    </source>
</evidence>
<dbReference type="GO" id="GO:0015079">
    <property type="term" value="F:potassium ion transmembrane transporter activity"/>
    <property type="evidence" value="ECO:0007669"/>
    <property type="project" value="InterPro"/>
</dbReference>
<dbReference type="PANTHER" id="PTHR30540:SF83">
    <property type="entry name" value="K+ POTASSIUM TRANSPORTER"/>
    <property type="match status" value="1"/>
</dbReference>
<reference evidence="13 14" key="1">
    <citation type="submission" date="2017-03" db="EMBL/GenBank/DDBJ databases">
        <title>Genomes of endolithic fungi from Antarctica.</title>
        <authorList>
            <person name="Coleine C."/>
            <person name="Masonjones S."/>
            <person name="Stajich J.E."/>
        </authorList>
    </citation>
    <scope>NUCLEOTIDE SEQUENCE [LARGE SCALE GENOMIC DNA]</scope>
    <source>
        <strain evidence="13 14">CCFEE 5184</strain>
    </source>
</reference>